<evidence type="ECO:0000313" key="3">
    <source>
        <dbReference type="Proteomes" id="UP000503441"/>
    </source>
</evidence>
<dbReference type="Proteomes" id="UP000503441">
    <property type="component" value="Chromosome"/>
</dbReference>
<feature type="transmembrane region" description="Helical" evidence="1">
    <location>
        <begin position="74"/>
        <end position="105"/>
    </location>
</feature>
<reference evidence="2 3" key="1">
    <citation type="submission" date="2020-03" db="EMBL/GenBank/DDBJ databases">
        <title>Leucobacter sp. nov., isolated from beetles.</title>
        <authorList>
            <person name="Hyun D.-W."/>
            <person name="Bae J.-W."/>
        </authorList>
    </citation>
    <scope>NUCLEOTIDE SEQUENCE [LARGE SCALE GENOMIC DNA]</scope>
    <source>
        <strain evidence="2 3">HDW9A</strain>
    </source>
</reference>
<feature type="transmembrane region" description="Helical" evidence="1">
    <location>
        <begin position="21"/>
        <end position="49"/>
    </location>
</feature>
<protein>
    <submittedName>
        <fullName evidence="2">Uncharacterized protein</fullName>
    </submittedName>
</protein>
<sequence>MSFWQKQWELTSRSALTRRDAFGLVLLASIIEANFGSRVIWIFLIFLLVPEFAWALSALTGKVGQRVLLESQVVLYPVLLLGLGFTGIFDSADGLLISAGSGWLLRIAIQRLVAKDVLALVVKSGQNSPL</sequence>
<proteinExistence type="predicted"/>
<evidence type="ECO:0000256" key="1">
    <source>
        <dbReference type="SAM" id="Phobius"/>
    </source>
</evidence>
<name>A0ABX6JY07_9MICO</name>
<keyword evidence="1" id="KW-0472">Membrane</keyword>
<keyword evidence="3" id="KW-1185">Reference proteome</keyword>
<accession>A0ABX6JY07</accession>
<organism evidence="2 3">
    <name type="scientific">Leucobacter coleopterorum</name>
    <dbReference type="NCBI Taxonomy" id="2714933"/>
    <lineage>
        <taxon>Bacteria</taxon>
        <taxon>Bacillati</taxon>
        <taxon>Actinomycetota</taxon>
        <taxon>Actinomycetes</taxon>
        <taxon>Micrococcales</taxon>
        <taxon>Microbacteriaceae</taxon>
        <taxon>Leucobacter</taxon>
    </lineage>
</organism>
<dbReference type="RefSeq" id="WP_166328542.1">
    <property type="nucleotide sequence ID" value="NZ_CP049933.1"/>
</dbReference>
<dbReference type="EMBL" id="CP049933">
    <property type="protein sequence ID" value="QIM17729.1"/>
    <property type="molecule type" value="Genomic_DNA"/>
</dbReference>
<gene>
    <name evidence="2" type="ORF">G7066_01635</name>
</gene>
<evidence type="ECO:0000313" key="2">
    <source>
        <dbReference type="EMBL" id="QIM17729.1"/>
    </source>
</evidence>
<keyword evidence="1" id="KW-0812">Transmembrane</keyword>
<keyword evidence="1" id="KW-1133">Transmembrane helix</keyword>